<dbReference type="Proteomes" id="UP000030665">
    <property type="component" value="Unassembled WGS sequence"/>
</dbReference>
<evidence type="ECO:0000313" key="2">
    <source>
        <dbReference type="Proteomes" id="UP000030665"/>
    </source>
</evidence>
<reference evidence="1" key="2">
    <citation type="submission" date="2014-03" db="EMBL/GenBank/DDBJ databases">
        <title>The whipworm genome and dual-species transcriptomics of an intimate host-pathogen interaction.</title>
        <authorList>
            <person name="Foth B.J."/>
            <person name="Tsai I.J."/>
            <person name="Reid A.J."/>
            <person name="Bancroft A.J."/>
            <person name="Nichol S."/>
            <person name="Tracey A."/>
            <person name="Holroyd N."/>
            <person name="Cotton J.A."/>
            <person name="Stanley E.J."/>
            <person name="Zarowiecki M."/>
            <person name="Liu J.Z."/>
            <person name="Huckvale T."/>
            <person name="Cooper P.J."/>
            <person name="Grencis R.K."/>
            <person name="Berriman M."/>
        </authorList>
    </citation>
    <scope>NUCLEOTIDE SEQUENCE [LARGE SCALE GENOMIC DNA]</scope>
</reference>
<evidence type="ECO:0000313" key="1">
    <source>
        <dbReference type="EMBL" id="CDW56584.1"/>
    </source>
</evidence>
<organism evidence="1 2">
    <name type="scientific">Trichuris trichiura</name>
    <name type="common">Whipworm</name>
    <name type="synonym">Trichocephalus trichiurus</name>
    <dbReference type="NCBI Taxonomy" id="36087"/>
    <lineage>
        <taxon>Eukaryota</taxon>
        <taxon>Metazoa</taxon>
        <taxon>Ecdysozoa</taxon>
        <taxon>Nematoda</taxon>
        <taxon>Enoplea</taxon>
        <taxon>Dorylaimia</taxon>
        <taxon>Trichinellida</taxon>
        <taxon>Trichuridae</taxon>
        <taxon>Trichuris</taxon>
    </lineage>
</organism>
<sequence length="186" mass="20816">MLASELERLLKASCGWRPIRKEWSSTNSVPGVLPLRRNWKCSAAGCFFRSPTTTGRVSTPLLSKKSTRCCLVNFDSRLTERFHTAELVVSAGGEFILTSKLYLAKSALQFGWSYIEAPIDELETRVSSVWRWHFALHFSAPTIVGCLIVICHHHTSFHSNQVVREKEGKGAHQTKGTYMFAVVASA</sequence>
<gene>
    <name evidence="1" type="ORF">TTRE_0000486401</name>
</gene>
<reference evidence="1" key="1">
    <citation type="submission" date="2014-01" db="EMBL/GenBank/DDBJ databases">
        <authorList>
            <person name="Aslett M."/>
        </authorList>
    </citation>
    <scope>NUCLEOTIDE SEQUENCE</scope>
</reference>
<dbReference type="EMBL" id="HG806056">
    <property type="protein sequence ID" value="CDW56584.1"/>
    <property type="molecule type" value="Genomic_DNA"/>
</dbReference>
<name>A0A077Z9Y6_TRITR</name>
<accession>A0A077Z9Y6</accession>
<proteinExistence type="predicted"/>
<keyword evidence="2" id="KW-1185">Reference proteome</keyword>
<protein>
    <submittedName>
        <fullName evidence="1">StAR-related lipid transfer protein 9</fullName>
    </submittedName>
</protein>
<dbReference type="AlphaFoldDB" id="A0A077Z9Y6"/>